<organism evidence="3 4">
    <name type="scientific">Coccomyxa viridis</name>
    <dbReference type="NCBI Taxonomy" id="1274662"/>
    <lineage>
        <taxon>Eukaryota</taxon>
        <taxon>Viridiplantae</taxon>
        <taxon>Chlorophyta</taxon>
        <taxon>core chlorophytes</taxon>
        <taxon>Trebouxiophyceae</taxon>
        <taxon>Trebouxiophyceae incertae sedis</taxon>
        <taxon>Coccomyxaceae</taxon>
        <taxon>Coccomyxa</taxon>
    </lineage>
</organism>
<dbReference type="InterPro" id="IPR029058">
    <property type="entry name" value="AB_hydrolase_fold"/>
</dbReference>
<sequence>MPMLEYSLPGSTETYTATVDAPKSKASTGIILGHGAGGNSSSGHLPKIALACSDAGILCVRFDCKPPNLAKRVAHAEACLMSAQKRFSVRRWIAAGHSMGGRVASAVAHAHPDTVKAAIFFSYPLHPPGKLEQLRDSPLVDLQQPVLFIRGTRDSFSEEQQFETVLKRMTSPRMEVHRVEGGDHGLKVKGGKAAVEAAVREAVDAAVSFAQDTLHGPAGSEAPSHARLENSAAQPTGQKGVKRKGVTGTDAEKKVTAAGKGQKAKASQRKRTRT</sequence>
<comment type="caution">
    <text evidence="3">The sequence shown here is derived from an EMBL/GenBank/DDBJ whole genome shotgun (WGS) entry which is preliminary data.</text>
</comment>
<dbReference type="Gene3D" id="3.40.50.1820">
    <property type="entry name" value="alpha/beta hydrolase"/>
    <property type="match status" value="1"/>
</dbReference>
<evidence type="ECO:0000313" key="3">
    <source>
        <dbReference type="EMBL" id="CAK0740134.1"/>
    </source>
</evidence>
<evidence type="ECO:0000259" key="2">
    <source>
        <dbReference type="Pfam" id="PF20408"/>
    </source>
</evidence>
<dbReference type="SUPFAM" id="SSF53474">
    <property type="entry name" value="alpha/beta-Hydrolases"/>
    <property type="match status" value="1"/>
</dbReference>
<dbReference type="AlphaFoldDB" id="A0AAV1HT32"/>
<name>A0AAV1HT32_9CHLO</name>
<keyword evidence="4" id="KW-1185">Reference proteome</keyword>
<feature type="region of interest" description="Disordered" evidence="1">
    <location>
        <begin position="214"/>
        <end position="274"/>
    </location>
</feature>
<feature type="compositionally biased region" description="Basic residues" evidence="1">
    <location>
        <begin position="262"/>
        <end position="274"/>
    </location>
</feature>
<gene>
    <name evidence="3" type="ORF">CVIRNUC_001227</name>
</gene>
<evidence type="ECO:0000256" key="1">
    <source>
        <dbReference type="SAM" id="MobiDB-lite"/>
    </source>
</evidence>
<dbReference type="InterPro" id="IPR026555">
    <property type="entry name" value="NSL3/Tex30"/>
</dbReference>
<reference evidence="3 4" key="1">
    <citation type="submission" date="2023-10" db="EMBL/GenBank/DDBJ databases">
        <authorList>
            <person name="Maclean D."/>
            <person name="Macfadyen A."/>
        </authorList>
    </citation>
    <scope>NUCLEOTIDE SEQUENCE [LARGE SCALE GENOMIC DNA]</scope>
</reference>
<dbReference type="InterPro" id="IPR046879">
    <property type="entry name" value="KANL3/Tex30_Abhydrolase"/>
</dbReference>
<proteinExistence type="predicted"/>
<dbReference type="EMBL" id="CAUYUE010000002">
    <property type="protein sequence ID" value="CAK0740134.1"/>
    <property type="molecule type" value="Genomic_DNA"/>
</dbReference>
<protein>
    <recommendedName>
        <fullName evidence="2">KANL3/Tex30 alpha/beta hydrolase-like domain-containing protein</fullName>
    </recommendedName>
</protein>
<dbReference type="Proteomes" id="UP001314263">
    <property type="component" value="Unassembled WGS sequence"/>
</dbReference>
<accession>A0AAV1HT32</accession>
<feature type="domain" description="KANL3/Tex30 alpha/beta hydrolase-like" evidence="2">
    <location>
        <begin position="29"/>
        <end position="210"/>
    </location>
</feature>
<dbReference type="Pfam" id="PF20408">
    <property type="entry name" value="Abhydrolase_11"/>
    <property type="match status" value="1"/>
</dbReference>
<evidence type="ECO:0000313" key="4">
    <source>
        <dbReference type="Proteomes" id="UP001314263"/>
    </source>
</evidence>
<dbReference type="PANTHER" id="PTHR13136:SF11">
    <property type="entry name" value="TESTIS-EXPRESSED PROTEIN 30"/>
    <property type="match status" value="1"/>
</dbReference>
<dbReference type="PANTHER" id="PTHR13136">
    <property type="entry name" value="TESTIS DEVELOPMENT PROTEIN PRTD"/>
    <property type="match status" value="1"/>
</dbReference>